<evidence type="ECO:0000256" key="4">
    <source>
        <dbReference type="ARBA" id="ARBA00022737"/>
    </source>
</evidence>
<sequence length="281" mass="30110">MPSRSRWLVSTEWLAAHLGAPDVVVVEGTYQLPTTGRNAEAEYLAGHIPHAVRFDIDKIKDPASPYPHMIPSPDLFGTEVGKLGIGSGQTIVVYDAFGMFSAPRVWWTFRIMGARDVFILDGGLPKWTAEGRPLESGPVTRSPHTFHARLDHSAVASAEDVLSALTTGSAQVVDARGPARFFGEMPEPRPGMRAGHMPGARNLPFDTLVSEGRLVDEEAIRAAFTAAGVDLDRPIITSCGSGVTAAVLTLALDSIGKSARLYDGSWAEWGLRPELPVTTAA</sequence>
<evidence type="ECO:0000256" key="2">
    <source>
        <dbReference type="ARBA" id="ARBA00022490"/>
    </source>
</evidence>
<protein>
    <recommendedName>
        <fullName evidence="6">Sulfurtransferase</fullName>
    </recommendedName>
</protein>
<evidence type="ECO:0000256" key="5">
    <source>
        <dbReference type="ARBA" id="ARBA00051793"/>
    </source>
</evidence>
<dbReference type="PROSITE" id="PS50206">
    <property type="entry name" value="RHODANESE_3"/>
    <property type="match status" value="2"/>
</dbReference>
<dbReference type="InterPro" id="IPR045078">
    <property type="entry name" value="TST/MPST-like"/>
</dbReference>
<evidence type="ECO:0000256" key="1">
    <source>
        <dbReference type="ARBA" id="ARBA00004496"/>
    </source>
</evidence>
<dbReference type="KEGG" id="blag:BLTE_14310"/>
<reference evidence="8 9" key="1">
    <citation type="submission" date="2018-08" db="EMBL/GenBank/DDBJ databases">
        <title>Complete genome sequencing of Blastochloris tepida GI.</title>
        <authorList>
            <person name="Tsukatani Y."/>
            <person name="Mori H."/>
        </authorList>
    </citation>
    <scope>NUCLEOTIDE SEQUENCE [LARGE SCALE GENOMIC DNA]</scope>
    <source>
        <strain evidence="8 9">GI</strain>
    </source>
</reference>
<dbReference type="CDD" id="cd01449">
    <property type="entry name" value="TST_Repeat_2"/>
    <property type="match status" value="1"/>
</dbReference>
<dbReference type="InterPro" id="IPR001307">
    <property type="entry name" value="Thiosulphate_STrfase_CS"/>
</dbReference>
<dbReference type="EMBL" id="AP018907">
    <property type="protein sequence ID" value="BBF92746.1"/>
    <property type="molecule type" value="Genomic_DNA"/>
</dbReference>
<dbReference type="GO" id="GO:0016784">
    <property type="term" value="F:3-mercaptopyruvate sulfurtransferase activity"/>
    <property type="evidence" value="ECO:0007669"/>
    <property type="project" value="UniProtKB-EC"/>
</dbReference>
<keyword evidence="4" id="KW-0677">Repeat</keyword>
<name>A0A348FZL3_9HYPH</name>
<dbReference type="InterPro" id="IPR036873">
    <property type="entry name" value="Rhodanese-like_dom_sf"/>
</dbReference>
<keyword evidence="3 6" id="KW-0808">Transferase</keyword>
<dbReference type="FunFam" id="3.40.250.10:FF:000015">
    <property type="entry name" value="Sulfurtransferase"/>
    <property type="match status" value="1"/>
</dbReference>
<dbReference type="GO" id="GO:0004792">
    <property type="term" value="F:thiosulfate-cyanide sulfurtransferase activity"/>
    <property type="evidence" value="ECO:0007669"/>
    <property type="project" value="InterPro"/>
</dbReference>
<keyword evidence="2" id="KW-0963">Cytoplasm</keyword>
<evidence type="ECO:0000313" key="8">
    <source>
        <dbReference type="EMBL" id="BBF92746.1"/>
    </source>
</evidence>
<dbReference type="RefSeq" id="WP_126398844.1">
    <property type="nucleotide sequence ID" value="NZ_AP018907.1"/>
</dbReference>
<proteinExistence type="predicted"/>
<dbReference type="PANTHER" id="PTHR11364">
    <property type="entry name" value="THIOSULFATE SULFERTANSFERASE"/>
    <property type="match status" value="1"/>
</dbReference>
<gene>
    <name evidence="8" type="primary">sseA</name>
    <name evidence="8" type="ORF">BLTE_14310</name>
</gene>
<dbReference type="Gene3D" id="3.40.250.10">
    <property type="entry name" value="Rhodanese-like domain"/>
    <property type="match status" value="2"/>
</dbReference>
<evidence type="ECO:0000256" key="3">
    <source>
        <dbReference type="ARBA" id="ARBA00022679"/>
    </source>
</evidence>
<dbReference type="FunFam" id="3.40.250.10:FF:000001">
    <property type="entry name" value="Sulfurtransferase"/>
    <property type="match status" value="1"/>
</dbReference>
<dbReference type="Pfam" id="PF00581">
    <property type="entry name" value="Rhodanese"/>
    <property type="match status" value="2"/>
</dbReference>
<organism evidence="8 9">
    <name type="scientific">Blastochloris tepida</name>
    <dbReference type="NCBI Taxonomy" id="2233851"/>
    <lineage>
        <taxon>Bacteria</taxon>
        <taxon>Pseudomonadati</taxon>
        <taxon>Pseudomonadota</taxon>
        <taxon>Alphaproteobacteria</taxon>
        <taxon>Hyphomicrobiales</taxon>
        <taxon>Blastochloridaceae</taxon>
        <taxon>Blastochloris</taxon>
    </lineage>
</organism>
<accession>A0A348FZL3</accession>
<keyword evidence="9" id="KW-1185">Reference proteome</keyword>
<evidence type="ECO:0000259" key="7">
    <source>
        <dbReference type="PROSITE" id="PS50206"/>
    </source>
</evidence>
<dbReference type="Proteomes" id="UP000266934">
    <property type="component" value="Chromosome"/>
</dbReference>
<dbReference type="PROSITE" id="PS00683">
    <property type="entry name" value="RHODANESE_2"/>
    <property type="match status" value="1"/>
</dbReference>
<comment type="subcellular location">
    <subcellularLocation>
        <location evidence="1">Cytoplasm</location>
    </subcellularLocation>
</comment>
<dbReference type="GO" id="GO:0005737">
    <property type="term" value="C:cytoplasm"/>
    <property type="evidence" value="ECO:0007669"/>
    <property type="project" value="UniProtKB-SubCell"/>
</dbReference>
<dbReference type="SMART" id="SM00450">
    <property type="entry name" value="RHOD"/>
    <property type="match status" value="2"/>
</dbReference>
<dbReference type="CDD" id="cd01448">
    <property type="entry name" value="TST_Repeat_1"/>
    <property type="match status" value="1"/>
</dbReference>
<dbReference type="SUPFAM" id="SSF52821">
    <property type="entry name" value="Rhodanese/Cell cycle control phosphatase"/>
    <property type="match status" value="2"/>
</dbReference>
<dbReference type="PANTHER" id="PTHR11364:SF27">
    <property type="entry name" value="SULFURTRANSFERASE"/>
    <property type="match status" value="1"/>
</dbReference>
<comment type="catalytic activity">
    <reaction evidence="5">
        <text>2-oxo-3-sulfanylpropanoate + [thioredoxin]-dithiol = [thioredoxin]-disulfide + hydrogen sulfide + pyruvate + H(+)</text>
        <dbReference type="Rhea" id="RHEA:21740"/>
        <dbReference type="Rhea" id="RHEA-COMP:10698"/>
        <dbReference type="Rhea" id="RHEA-COMP:10700"/>
        <dbReference type="ChEBI" id="CHEBI:15361"/>
        <dbReference type="ChEBI" id="CHEBI:15378"/>
        <dbReference type="ChEBI" id="CHEBI:29919"/>
        <dbReference type="ChEBI" id="CHEBI:29950"/>
        <dbReference type="ChEBI" id="CHEBI:50058"/>
        <dbReference type="ChEBI" id="CHEBI:57678"/>
        <dbReference type="EC" id="2.8.1.2"/>
    </reaction>
    <physiologicalReaction direction="left-to-right" evidence="5">
        <dbReference type="Rhea" id="RHEA:21741"/>
    </physiologicalReaction>
</comment>
<evidence type="ECO:0000256" key="6">
    <source>
        <dbReference type="RuleBase" id="RU000507"/>
    </source>
</evidence>
<dbReference type="InterPro" id="IPR001763">
    <property type="entry name" value="Rhodanese-like_dom"/>
</dbReference>
<feature type="domain" description="Rhodanese" evidence="7">
    <location>
        <begin position="166"/>
        <end position="278"/>
    </location>
</feature>
<dbReference type="NCBIfam" id="NF008557">
    <property type="entry name" value="PRK11493.1"/>
    <property type="match status" value="1"/>
</dbReference>
<dbReference type="AlphaFoldDB" id="A0A348FZL3"/>
<dbReference type="OrthoDB" id="9781034at2"/>
<feature type="domain" description="Rhodanese" evidence="7">
    <location>
        <begin position="19"/>
        <end position="136"/>
    </location>
</feature>
<evidence type="ECO:0000313" key="9">
    <source>
        <dbReference type="Proteomes" id="UP000266934"/>
    </source>
</evidence>